<sequence>MKERMDEMFGDVPNEIKLSEIVEKFKAYVIEHGDRDDDEITLDIDDPHSILTFISMDPKTDVARYQCRYRFHVDREGKIGGARIDGNDIGPRDAMGGLYGFEAFLFKMFAHKTKVILDIDDCDLEYHDTDDEDYD</sequence>
<gene>
    <name evidence="1" type="ORF">KKP3000_001489</name>
</gene>
<reference evidence="1 2" key="1">
    <citation type="journal article" date="2024" name="Int. J. Mol. Sci.">
        <title>Exploration of Alicyclobacillus spp. Genome in Search of Antibiotic Resistance.</title>
        <authorList>
            <person name="Bucka-Kolendo J."/>
            <person name="Kiousi D.E."/>
            <person name="Dekowska A."/>
            <person name="Mikolajczuk-Szczyrba A."/>
            <person name="Karadedos D.M."/>
            <person name="Michael P."/>
            <person name="Galanis A."/>
            <person name="Sokolowska B."/>
        </authorList>
    </citation>
    <scope>NUCLEOTIDE SEQUENCE [LARGE SCALE GENOMIC DNA]</scope>
    <source>
        <strain evidence="1 2">KKP 3000</strain>
    </source>
</reference>
<name>A0ABV5A9V4_9BACL</name>
<dbReference type="Proteomes" id="UP001579974">
    <property type="component" value="Unassembled WGS sequence"/>
</dbReference>
<comment type="caution">
    <text evidence="1">The sequence shown here is derived from an EMBL/GenBank/DDBJ whole genome shotgun (WGS) entry which is preliminary data.</text>
</comment>
<keyword evidence="2" id="KW-1185">Reference proteome</keyword>
<evidence type="ECO:0000313" key="2">
    <source>
        <dbReference type="Proteomes" id="UP001579974"/>
    </source>
</evidence>
<evidence type="ECO:0000313" key="1">
    <source>
        <dbReference type="EMBL" id="MFB5189049.1"/>
    </source>
</evidence>
<dbReference type="EMBL" id="JBDXSU010000001">
    <property type="protein sequence ID" value="MFB5189049.1"/>
    <property type="molecule type" value="Genomic_DNA"/>
</dbReference>
<accession>A0ABV5A9V4</accession>
<dbReference type="RefSeq" id="WP_275475869.1">
    <property type="nucleotide sequence ID" value="NZ_CP162940.1"/>
</dbReference>
<protein>
    <submittedName>
        <fullName evidence="1">Uncharacterized protein</fullName>
    </submittedName>
</protein>
<proteinExistence type="predicted"/>
<organism evidence="1 2">
    <name type="scientific">Alicyclobacillus fastidiosus</name>
    <dbReference type="NCBI Taxonomy" id="392011"/>
    <lineage>
        <taxon>Bacteria</taxon>
        <taxon>Bacillati</taxon>
        <taxon>Bacillota</taxon>
        <taxon>Bacilli</taxon>
        <taxon>Bacillales</taxon>
        <taxon>Alicyclobacillaceae</taxon>
        <taxon>Alicyclobacillus</taxon>
    </lineage>
</organism>